<protein>
    <submittedName>
        <fullName evidence="1">Uncharacterized protein</fullName>
    </submittedName>
</protein>
<organism evidence="1 2">
    <name type="scientific">Granulicella rosea</name>
    <dbReference type="NCBI Taxonomy" id="474952"/>
    <lineage>
        <taxon>Bacteria</taxon>
        <taxon>Pseudomonadati</taxon>
        <taxon>Acidobacteriota</taxon>
        <taxon>Terriglobia</taxon>
        <taxon>Terriglobales</taxon>
        <taxon>Acidobacteriaceae</taxon>
        <taxon>Granulicella</taxon>
    </lineage>
</organism>
<evidence type="ECO:0000313" key="2">
    <source>
        <dbReference type="Proteomes" id="UP000198356"/>
    </source>
</evidence>
<dbReference type="AlphaFoldDB" id="A0A239L1Z2"/>
<name>A0A239L1Z2_9BACT</name>
<evidence type="ECO:0000313" key="1">
    <source>
        <dbReference type="EMBL" id="SNT24576.1"/>
    </source>
</evidence>
<sequence length="56" mass="6709">MTETMWRCDQVRAGQLYNRMMFDTQAEAEQFAQKMRQMEPDQTFSIEAIDASKIWN</sequence>
<reference evidence="1 2" key="1">
    <citation type="submission" date="2017-06" db="EMBL/GenBank/DDBJ databases">
        <authorList>
            <person name="Kim H.J."/>
            <person name="Triplett B.A."/>
        </authorList>
    </citation>
    <scope>NUCLEOTIDE SEQUENCE [LARGE SCALE GENOMIC DNA]</scope>
    <source>
        <strain evidence="1 2">DSM 18704</strain>
    </source>
</reference>
<keyword evidence="2" id="KW-1185">Reference proteome</keyword>
<accession>A0A239L1Z2</accession>
<dbReference type="EMBL" id="FZOU01000006">
    <property type="protein sequence ID" value="SNT24576.1"/>
    <property type="molecule type" value="Genomic_DNA"/>
</dbReference>
<dbReference type="RefSeq" id="WP_176441801.1">
    <property type="nucleotide sequence ID" value="NZ_FZOU01000006.1"/>
</dbReference>
<proteinExistence type="predicted"/>
<dbReference type="Proteomes" id="UP000198356">
    <property type="component" value="Unassembled WGS sequence"/>
</dbReference>
<gene>
    <name evidence="1" type="ORF">SAMN05421770_10656</name>
</gene>